<protein>
    <submittedName>
        <fullName evidence="1">Uncharacterized protein</fullName>
    </submittedName>
</protein>
<gene>
    <name evidence="2" type="ORF">FNF28_05973</name>
    <name evidence="1" type="ORF">FNF29_07222</name>
</gene>
<dbReference type="Proteomes" id="UP000324907">
    <property type="component" value="Unassembled WGS sequence"/>
</dbReference>
<dbReference type="EMBL" id="VLTL01000136">
    <property type="protein sequence ID" value="KAA0159105.1"/>
    <property type="molecule type" value="Genomic_DNA"/>
</dbReference>
<proteinExistence type="predicted"/>
<comment type="caution">
    <text evidence="1">The sequence shown here is derived from an EMBL/GenBank/DDBJ whole genome shotgun (WGS) entry which is preliminary data.</text>
</comment>
<evidence type="ECO:0000313" key="1">
    <source>
        <dbReference type="EMBL" id="KAA0147668.1"/>
    </source>
</evidence>
<evidence type="ECO:0000313" key="4">
    <source>
        <dbReference type="Proteomes" id="UP000324907"/>
    </source>
</evidence>
<sequence length="219" mass="23295">MEIGPFPSAVSPAAVQHLVTTQCGPLEHFRVFDSAGRPFYTVKAVPYFATMATRFLRLCATGALELRDGRASALKFRISPRLRRQDADHRWVQRAMDAQVVAAATALLGPHGFSSKLCPAPRPEPGALSRVSSEQSREAVTAVEVVVPGFARLLGVASPVARPRDPLQCGKRLATVALAAAFRHTELVFRVLAATSSAPLRFSLQAVEPAGEGAAAAAD</sequence>
<keyword evidence="3" id="KW-1185">Reference proteome</keyword>
<organism evidence="1 3">
    <name type="scientific">Cafeteria roenbergensis</name>
    <name type="common">Marine flagellate</name>
    <dbReference type="NCBI Taxonomy" id="33653"/>
    <lineage>
        <taxon>Eukaryota</taxon>
        <taxon>Sar</taxon>
        <taxon>Stramenopiles</taxon>
        <taxon>Bigyra</taxon>
        <taxon>Opalozoa</taxon>
        <taxon>Bicosoecida</taxon>
        <taxon>Cafeteriaceae</taxon>
        <taxon>Cafeteria</taxon>
    </lineage>
</organism>
<evidence type="ECO:0000313" key="2">
    <source>
        <dbReference type="EMBL" id="KAA0159105.1"/>
    </source>
</evidence>
<accession>A0A5A8C474</accession>
<dbReference type="EMBL" id="VLTN01000063">
    <property type="protein sequence ID" value="KAA0147668.1"/>
    <property type="molecule type" value="Genomic_DNA"/>
</dbReference>
<dbReference type="Proteomes" id="UP000323011">
    <property type="component" value="Unassembled WGS sequence"/>
</dbReference>
<name>A0A5A8C474_CAFRO</name>
<dbReference type="AlphaFoldDB" id="A0A5A8C474"/>
<evidence type="ECO:0000313" key="3">
    <source>
        <dbReference type="Proteomes" id="UP000323011"/>
    </source>
</evidence>
<reference evidence="3 4" key="1">
    <citation type="submission" date="2019-07" db="EMBL/GenBank/DDBJ databases">
        <title>Genomes of Cafeteria roenbergensis.</title>
        <authorList>
            <person name="Fischer M.G."/>
            <person name="Hackl T."/>
            <person name="Roman M."/>
        </authorList>
    </citation>
    <scope>NUCLEOTIDE SEQUENCE [LARGE SCALE GENOMIC DNA]</scope>
    <source>
        <strain evidence="1 3">BVI</strain>
        <strain evidence="2 4">RCC970-E3</strain>
    </source>
</reference>